<dbReference type="GO" id="GO:0030288">
    <property type="term" value="C:outer membrane-bounded periplasmic space"/>
    <property type="evidence" value="ECO:0007669"/>
    <property type="project" value="TreeGrafter"/>
</dbReference>
<dbReference type="GO" id="GO:0017089">
    <property type="term" value="F:glycolipid transfer activity"/>
    <property type="evidence" value="ECO:0007669"/>
    <property type="project" value="TreeGrafter"/>
</dbReference>
<evidence type="ECO:0000313" key="6">
    <source>
        <dbReference type="Proteomes" id="UP000807825"/>
    </source>
</evidence>
<dbReference type="InterPro" id="IPR052037">
    <property type="entry name" value="LPS_export_LptA"/>
</dbReference>
<dbReference type="AlphaFoldDB" id="A0A9D6V848"/>
<feature type="domain" description="Organic solvent tolerance-like N-terminal" evidence="4">
    <location>
        <begin position="75"/>
        <end position="201"/>
    </location>
</feature>
<evidence type="ECO:0000256" key="2">
    <source>
        <dbReference type="SAM" id="MobiDB-lite"/>
    </source>
</evidence>
<evidence type="ECO:0000313" key="5">
    <source>
        <dbReference type="EMBL" id="MBI5250762.1"/>
    </source>
</evidence>
<accession>A0A9D6V848</accession>
<dbReference type="Proteomes" id="UP000807825">
    <property type="component" value="Unassembled WGS sequence"/>
</dbReference>
<gene>
    <name evidence="5" type="ORF">HY912_14825</name>
</gene>
<feature type="chain" id="PRO_5038460264" description="Organic solvent tolerance-like N-terminal domain-containing protein" evidence="3">
    <location>
        <begin position="28"/>
        <end position="218"/>
    </location>
</feature>
<evidence type="ECO:0000259" key="4">
    <source>
        <dbReference type="Pfam" id="PF03968"/>
    </source>
</evidence>
<feature type="region of interest" description="Disordered" evidence="2">
    <location>
        <begin position="119"/>
        <end position="139"/>
    </location>
</feature>
<feature type="signal peptide" evidence="3">
    <location>
        <begin position="1"/>
        <end position="27"/>
    </location>
</feature>
<organism evidence="5 6">
    <name type="scientific">Desulfomonile tiedjei</name>
    <dbReference type="NCBI Taxonomy" id="2358"/>
    <lineage>
        <taxon>Bacteria</taxon>
        <taxon>Pseudomonadati</taxon>
        <taxon>Thermodesulfobacteriota</taxon>
        <taxon>Desulfomonilia</taxon>
        <taxon>Desulfomonilales</taxon>
        <taxon>Desulfomonilaceae</taxon>
        <taxon>Desulfomonile</taxon>
    </lineage>
</organism>
<feature type="compositionally biased region" description="Basic and acidic residues" evidence="2">
    <location>
        <begin position="119"/>
        <end position="134"/>
    </location>
</feature>
<keyword evidence="1 3" id="KW-0732">Signal</keyword>
<dbReference type="Pfam" id="PF03968">
    <property type="entry name" value="LptD_N"/>
    <property type="match status" value="1"/>
</dbReference>
<dbReference type="PANTHER" id="PTHR36504">
    <property type="entry name" value="LIPOPOLYSACCHARIDE EXPORT SYSTEM PROTEIN LPTA"/>
    <property type="match status" value="1"/>
</dbReference>
<comment type="caution">
    <text evidence="5">The sequence shown here is derived from an EMBL/GenBank/DDBJ whole genome shotgun (WGS) entry which is preliminary data.</text>
</comment>
<dbReference type="GO" id="GO:0015920">
    <property type="term" value="P:lipopolysaccharide transport"/>
    <property type="evidence" value="ECO:0007669"/>
    <property type="project" value="TreeGrafter"/>
</dbReference>
<dbReference type="GO" id="GO:0009279">
    <property type="term" value="C:cell outer membrane"/>
    <property type="evidence" value="ECO:0007669"/>
    <property type="project" value="TreeGrafter"/>
</dbReference>
<evidence type="ECO:0000256" key="1">
    <source>
        <dbReference type="ARBA" id="ARBA00022729"/>
    </source>
</evidence>
<protein>
    <recommendedName>
        <fullName evidence="4">Organic solvent tolerance-like N-terminal domain-containing protein</fullName>
    </recommendedName>
</protein>
<reference evidence="5" key="1">
    <citation type="submission" date="2020-07" db="EMBL/GenBank/DDBJ databases">
        <title>Huge and variable diversity of episymbiotic CPR bacteria and DPANN archaea in groundwater ecosystems.</title>
        <authorList>
            <person name="He C.Y."/>
            <person name="Keren R."/>
            <person name="Whittaker M."/>
            <person name="Farag I.F."/>
            <person name="Doudna J."/>
            <person name="Cate J.H.D."/>
            <person name="Banfield J.F."/>
        </authorList>
    </citation>
    <scope>NUCLEOTIDE SEQUENCE</scope>
    <source>
        <strain evidence="5">NC_groundwater_1664_Pr3_B-0.1um_52_9</strain>
    </source>
</reference>
<dbReference type="InterPro" id="IPR005653">
    <property type="entry name" value="OstA-like_N"/>
</dbReference>
<name>A0A9D6V848_9BACT</name>
<dbReference type="EMBL" id="JACRDE010000386">
    <property type="protein sequence ID" value="MBI5250762.1"/>
    <property type="molecule type" value="Genomic_DNA"/>
</dbReference>
<sequence length="218" mass="23672">MKGKSFLIKYSATGLIIALLLSFSATAAENENKSKRPNRDSGVFKSATASGSVKVAQAEKDAVSLGEISDQPIDINAKKVTAKKTQNGQEITFEGNVTAKQGNVTLTCDRLIVLYDQKKKNGSEPQDRPKKNPKDLQGSSVFKSAIASGNVKVVQNELMAVAGKALFESAKKTITLSESPKIWMGPDWMVAHTIVIYIDENRAEMDNGRGSINPKRER</sequence>
<dbReference type="PANTHER" id="PTHR36504:SF1">
    <property type="entry name" value="LIPOPOLYSACCHARIDE EXPORT SYSTEM PROTEIN LPTA"/>
    <property type="match status" value="1"/>
</dbReference>
<proteinExistence type="predicted"/>
<evidence type="ECO:0000256" key="3">
    <source>
        <dbReference type="SAM" id="SignalP"/>
    </source>
</evidence>
<dbReference type="Gene3D" id="2.60.450.10">
    <property type="entry name" value="Lipopolysaccharide (LPS) transport protein A like domain"/>
    <property type="match status" value="1"/>
</dbReference>